<dbReference type="EMBL" id="LT853698">
    <property type="protein sequence ID" value="SMQ52781.1"/>
    <property type="molecule type" value="Genomic_DNA"/>
</dbReference>
<proteinExistence type="predicted"/>
<protein>
    <submittedName>
        <fullName evidence="1">Uncharacterized protein</fullName>
    </submittedName>
</protein>
<dbReference type="AlphaFoldDB" id="A0A1X7S014"/>
<reference evidence="1 2" key="1">
    <citation type="submission" date="2016-06" db="EMBL/GenBank/DDBJ databases">
        <authorList>
            <person name="Kjaerup R.B."/>
            <person name="Dalgaard T.S."/>
            <person name="Juul-Madsen H.R."/>
        </authorList>
    </citation>
    <scope>NUCLEOTIDE SEQUENCE [LARGE SCALE GENOMIC DNA]</scope>
</reference>
<evidence type="ECO:0000313" key="1">
    <source>
        <dbReference type="EMBL" id="SMQ52781.1"/>
    </source>
</evidence>
<keyword evidence="2" id="KW-1185">Reference proteome</keyword>
<evidence type="ECO:0000313" key="2">
    <source>
        <dbReference type="Proteomes" id="UP000215127"/>
    </source>
</evidence>
<dbReference type="Proteomes" id="UP000215127">
    <property type="component" value="Chromosome 7"/>
</dbReference>
<organism evidence="1 2">
    <name type="scientific">Zymoseptoria tritici (strain ST99CH_3D7)</name>
    <dbReference type="NCBI Taxonomy" id="1276538"/>
    <lineage>
        <taxon>Eukaryota</taxon>
        <taxon>Fungi</taxon>
        <taxon>Dikarya</taxon>
        <taxon>Ascomycota</taxon>
        <taxon>Pezizomycotina</taxon>
        <taxon>Dothideomycetes</taxon>
        <taxon>Dothideomycetidae</taxon>
        <taxon>Mycosphaerellales</taxon>
        <taxon>Mycosphaerellaceae</taxon>
        <taxon>Zymoseptoria</taxon>
    </lineage>
</organism>
<gene>
    <name evidence="1" type="ORF">ZT3D7_G7934</name>
</gene>
<accession>A0A1X7S014</accession>
<name>A0A1X7S014_ZYMT9</name>
<sequence>MSLTRSASIPPSEPSSLDNLTAQDIHKAHFLQSQVLLYQILHEHGSRFNEANDLANHISDIVGEAAWNHTEDLIADLLEGLRLDENYDRVEVCDKVFRRAAAYTSDPKCATRLQRPLERLGRFFWGQYIEATRAAEKAAGDPPSSIHRFKPLSRETATCYRVPPANGCDGRHDGQHIGPVGNFRKIRTLGRFRIFLLRVLLGEGWELNRCSDVARTKQGGGAKPTL</sequence>